<dbReference type="GO" id="GO:0008784">
    <property type="term" value="F:alanine racemase activity"/>
    <property type="evidence" value="ECO:0007669"/>
    <property type="project" value="UniProtKB-EC"/>
</dbReference>
<organism evidence="6 7">
    <name type="scientific">Lactococcus nasutitermitis</name>
    <dbReference type="NCBI Taxonomy" id="1652957"/>
    <lineage>
        <taxon>Bacteria</taxon>
        <taxon>Bacillati</taxon>
        <taxon>Bacillota</taxon>
        <taxon>Bacilli</taxon>
        <taxon>Lactobacillales</taxon>
        <taxon>Streptococcaceae</taxon>
        <taxon>Lactococcus</taxon>
    </lineage>
</organism>
<dbReference type="InterPro" id="IPR011079">
    <property type="entry name" value="Ala_racemase_C"/>
</dbReference>
<dbReference type="InterPro" id="IPR000821">
    <property type="entry name" value="Ala_racemase"/>
</dbReference>
<protein>
    <recommendedName>
        <fullName evidence="4">Alanine racemase</fullName>
        <ecNumber evidence="4">5.1.1.1</ecNumber>
    </recommendedName>
</protein>
<dbReference type="Proteomes" id="UP001595987">
    <property type="component" value="Unassembled WGS sequence"/>
</dbReference>
<feature type="binding site" evidence="4">
    <location>
        <position position="317"/>
    </location>
    <ligand>
        <name>substrate</name>
    </ligand>
</feature>
<sequence>MNLTRPTWLAIDLEAISQNAKTIMKWTSAREMIAVLKADAYGHGAQKVAQKLYEDNQVRRFAVATIDEGIQLRQTLPADTEILLLSVQEASQVPLMLHYQLTPTIDNLDWLKSAEAQLFFDRTVKKFSIQIAVDTGMARIGVQNIQELTDLYQYIQHSKNLDLTGVYTHFASADEKNSDQHFLKQKEQFISMMQQAQISQNYWHLANSPASVWHKDELPTDILRIGNALYGYNMSDLTDLPDGLILQPSFTWKTRIISVRKLQPGMSVSYGATFIAQQEMWVGTLPIGYADGFRRSFQGGKVLVNGEFQEIIGRISMDQALIALPEKVALGTEVTIIGKEHEHQIKLEDWAKKANMIGAEIILGISPRVLRIYKK</sequence>
<proteinExistence type="inferred from homology"/>
<evidence type="ECO:0000256" key="4">
    <source>
        <dbReference type="HAMAP-Rule" id="MF_01201"/>
    </source>
</evidence>
<comment type="similarity">
    <text evidence="4">Belongs to the alanine racemase family.</text>
</comment>
<dbReference type="PROSITE" id="PS00395">
    <property type="entry name" value="ALANINE_RACEMASE"/>
    <property type="match status" value="1"/>
</dbReference>
<dbReference type="InterPro" id="IPR020622">
    <property type="entry name" value="Ala_racemase_pyridoxalP-BS"/>
</dbReference>
<dbReference type="SMART" id="SM01005">
    <property type="entry name" value="Ala_racemase_C"/>
    <property type="match status" value="1"/>
</dbReference>
<keyword evidence="3 4" id="KW-0413">Isomerase</keyword>
<comment type="pathway">
    <text evidence="4">Amino-acid biosynthesis; D-alanine biosynthesis; D-alanine from L-alanine: step 1/1.</text>
</comment>
<dbReference type="SUPFAM" id="SSF50621">
    <property type="entry name" value="Alanine racemase C-terminal domain-like"/>
    <property type="match status" value="1"/>
</dbReference>
<dbReference type="InterPro" id="IPR001608">
    <property type="entry name" value="Ala_racemase_N"/>
</dbReference>
<comment type="catalytic activity">
    <reaction evidence="4">
        <text>L-alanine = D-alanine</text>
        <dbReference type="Rhea" id="RHEA:20249"/>
        <dbReference type="ChEBI" id="CHEBI:57416"/>
        <dbReference type="ChEBI" id="CHEBI:57972"/>
        <dbReference type="EC" id="5.1.1.1"/>
    </reaction>
</comment>
<dbReference type="CDD" id="cd00430">
    <property type="entry name" value="PLPDE_III_AR"/>
    <property type="match status" value="1"/>
</dbReference>
<dbReference type="Pfam" id="PF01168">
    <property type="entry name" value="Ala_racemase_N"/>
    <property type="match status" value="1"/>
</dbReference>
<comment type="caution">
    <text evidence="6">The sequence shown here is derived from an EMBL/GenBank/DDBJ whole genome shotgun (WGS) entry which is preliminary data.</text>
</comment>
<gene>
    <name evidence="6" type="primary">alr</name>
    <name evidence="6" type="ORF">ACFO26_02335</name>
</gene>
<feature type="active site" description="Proton acceptor; specific for D-alanine" evidence="4">
    <location>
        <position position="37"/>
    </location>
</feature>
<dbReference type="EMBL" id="JBHSGD010000002">
    <property type="protein sequence ID" value="MFC4651741.1"/>
    <property type="molecule type" value="Genomic_DNA"/>
</dbReference>
<feature type="domain" description="Alanine racemase C-terminal" evidence="5">
    <location>
        <begin position="249"/>
        <end position="374"/>
    </location>
</feature>
<reference evidence="7" key="1">
    <citation type="journal article" date="2019" name="Int. J. Syst. Evol. Microbiol.">
        <title>The Global Catalogue of Microorganisms (GCM) 10K type strain sequencing project: providing services to taxonomists for standard genome sequencing and annotation.</title>
        <authorList>
            <consortium name="The Broad Institute Genomics Platform"/>
            <consortium name="The Broad Institute Genome Sequencing Center for Infectious Disease"/>
            <person name="Wu L."/>
            <person name="Ma J."/>
        </authorList>
    </citation>
    <scope>NUCLEOTIDE SEQUENCE [LARGE SCALE GENOMIC DNA]</scope>
    <source>
        <strain evidence="7">CCUG 63287</strain>
    </source>
</reference>
<keyword evidence="7" id="KW-1185">Reference proteome</keyword>
<feature type="modified residue" description="N6-(pyridoxal phosphate)lysine" evidence="4">
    <location>
        <position position="37"/>
    </location>
</feature>
<dbReference type="Pfam" id="PF00842">
    <property type="entry name" value="Ala_racemase_C"/>
    <property type="match status" value="1"/>
</dbReference>
<evidence type="ECO:0000256" key="3">
    <source>
        <dbReference type="ARBA" id="ARBA00023235"/>
    </source>
</evidence>
<dbReference type="InterPro" id="IPR029066">
    <property type="entry name" value="PLP-binding_barrel"/>
</dbReference>
<dbReference type="NCBIfam" id="TIGR00492">
    <property type="entry name" value="alr"/>
    <property type="match status" value="1"/>
</dbReference>
<dbReference type="Gene3D" id="2.40.37.10">
    <property type="entry name" value="Lyase, Ornithine Decarboxylase, Chain A, domain 1"/>
    <property type="match status" value="1"/>
</dbReference>
<evidence type="ECO:0000256" key="1">
    <source>
        <dbReference type="ARBA" id="ARBA00001933"/>
    </source>
</evidence>
<evidence type="ECO:0000313" key="6">
    <source>
        <dbReference type="EMBL" id="MFC4651741.1"/>
    </source>
</evidence>
<accession>A0ABV9JBG2</accession>
<dbReference type="HAMAP" id="MF_01201">
    <property type="entry name" value="Ala_racemase"/>
    <property type="match status" value="1"/>
</dbReference>
<dbReference type="PRINTS" id="PR00992">
    <property type="entry name" value="ALARACEMASE"/>
</dbReference>
<dbReference type="InterPro" id="IPR009006">
    <property type="entry name" value="Ala_racemase/Decarboxylase_C"/>
</dbReference>
<dbReference type="SUPFAM" id="SSF51419">
    <property type="entry name" value="PLP-binding barrel"/>
    <property type="match status" value="1"/>
</dbReference>
<dbReference type="Gene3D" id="3.20.20.10">
    <property type="entry name" value="Alanine racemase"/>
    <property type="match status" value="1"/>
</dbReference>
<comment type="function">
    <text evidence="4">Catalyzes the interconversion of L-alanine and D-alanine. May also act on other amino acids.</text>
</comment>
<name>A0ABV9JBG2_9LACT</name>
<dbReference type="RefSeq" id="WP_213536676.1">
    <property type="nucleotide sequence ID" value="NZ_BOVQ01000008.1"/>
</dbReference>
<comment type="cofactor">
    <cofactor evidence="1 4">
        <name>pyridoxal 5'-phosphate</name>
        <dbReference type="ChEBI" id="CHEBI:597326"/>
    </cofactor>
</comment>
<feature type="binding site" evidence="4">
    <location>
        <position position="139"/>
    </location>
    <ligand>
        <name>substrate</name>
    </ligand>
</feature>
<evidence type="ECO:0000259" key="5">
    <source>
        <dbReference type="SMART" id="SM01005"/>
    </source>
</evidence>
<evidence type="ECO:0000256" key="2">
    <source>
        <dbReference type="ARBA" id="ARBA00022898"/>
    </source>
</evidence>
<keyword evidence="2 4" id="KW-0663">Pyridoxal phosphate</keyword>
<dbReference type="PANTHER" id="PTHR30511">
    <property type="entry name" value="ALANINE RACEMASE"/>
    <property type="match status" value="1"/>
</dbReference>
<dbReference type="EC" id="5.1.1.1" evidence="4"/>
<evidence type="ECO:0000313" key="7">
    <source>
        <dbReference type="Proteomes" id="UP001595987"/>
    </source>
</evidence>
<dbReference type="PANTHER" id="PTHR30511:SF0">
    <property type="entry name" value="ALANINE RACEMASE, CATABOLIC-RELATED"/>
    <property type="match status" value="1"/>
</dbReference>
<feature type="active site" description="Proton acceptor; specific for L-alanine" evidence="4">
    <location>
        <position position="270"/>
    </location>
</feature>